<dbReference type="OrthoDB" id="1729741at2"/>
<comment type="caution">
    <text evidence="2">The sequence shown here is derived from an EMBL/GenBank/DDBJ whole genome shotgun (WGS) entry which is preliminary data.</text>
</comment>
<sequence>MLRKKALDSNIIAIVNNPNEGLALREAIALLPFNGFIKNNHTVTITANLVNLNPPQQGVVVGPQTLEELIKIIKEQNPKRIVVAAGSGGATTYDVLNTYGYNQVLMKEGVEFCDLNVGEFEDLELEHDIVKSTKVNKLLFETDILISFTQLKIHEEATISASIKNIALSWPPASVHGYPKKNLGIHEDLHGFIYAFAKKVPIDFSIVSLSPAMIGTGPSKGKAIHSGFLVAGFDAVAVDTVCARLLGFKPQAINYLFRLSNDKIGVSNIEDIDVKGIKLIDAEKQFSLMAYGKEFAIDE</sequence>
<evidence type="ECO:0000259" key="1">
    <source>
        <dbReference type="Pfam" id="PF04015"/>
    </source>
</evidence>
<evidence type="ECO:0000313" key="3">
    <source>
        <dbReference type="Proteomes" id="UP000007652"/>
    </source>
</evidence>
<dbReference type="Proteomes" id="UP000007652">
    <property type="component" value="Unassembled WGS sequence"/>
</dbReference>
<dbReference type="Pfam" id="PF04015">
    <property type="entry name" value="DUF362"/>
    <property type="match status" value="1"/>
</dbReference>
<dbReference type="AlphaFoldDB" id="I7J5X2"/>
<organism evidence="2 3">
    <name type="scientific">Caloramator australicus RC3</name>
    <dbReference type="NCBI Taxonomy" id="857293"/>
    <lineage>
        <taxon>Bacteria</taxon>
        <taxon>Bacillati</taxon>
        <taxon>Bacillota</taxon>
        <taxon>Clostridia</taxon>
        <taxon>Eubacteriales</taxon>
        <taxon>Clostridiaceae</taxon>
        <taxon>Caloramator</taxon>
    </lineage>
</organism>
<gene>
    <name evidence="2" type="ORF">CAAU_2008</name>
</gene>
<keyword evidence="3" id="KW-1185">Reference proteome</keyword>
<dbReference type="InterPro" id="IPR007160">
    <property type="entry name" value="DUF362"/>
</dbReference>
<feature type="domain" description="DUF362" evidence="1">
    <location>
        <begin position="43"/>
        <end position="244"/>
    </location>
</feature>
<dbReference type="STRING" id="857293.CAAU_2008"/>
<evidence type="ECO:0000313" key="2">
    <source>
        <dbReference type="EMBL" id="CCJ34092.1"/>
    </source>
</evidence>
<reference evidence="2 3" key="1">
    <citation type="journal article" date="2011" name="J. Bacteriol.">
        <title>Draft genome sequence of Caloramator australicus strain RC3T, a thermoanaerobe from the Great Artesian Basin of Australia.</title>
        <authorList>
            <person name="Ogg C.D."/>
            <person name="Patel B.K.C."/>
        </authorList>
    </citation>
    <scope>NUCLEOTIDE SEQUENCE [LARGE SCALE GENOMIC DNA]</scope>
    <source>
        <strain evidence="2 3">RC3</strain>
    </source>
</reference>
<name>I7J5X2_9CLOT</name>
<protein>
    <submittedName>
        <fullName evidence="2">Iron-sulfur cluster-binding protein</fullName>
    </submittedName>
</protein>
<dbReference type="eggNOG" id="COG2006">
    <property type="taxonomic scope" value="Bacteria"/>
</dbReference>
<dbReference type="RefSeq" id="WP_008909349.1">
    <property type="nucleotide sequence ID" value="NZ_CAKP01000105.1"/>
</dbReference>
<accession>I7J5X2</accession>
<proteinExistence type="predicted"/>
<dbReference type="EMBL" id="CAKP01000105">
    <property type="protein sequence ID" value="CCJ34092.1"/>
    <property type="molecule type" value="Genomic_DNA"/>
</dbReference>